<dbReference type="AlphaFoldDB" id="A0A0S8FR87"/>
<dbReference type="SUPFAM" id="SSF54593">
    <property type="entry name" value="Glyoxalase/Bleomycin resistance protein/Dihydroxybiphenyl dioxygenase"/>
    <property type="match status" value="1"/>
</dbReference>
<comment type="caution">
    <text evidence="2">The sequence shown here is derived from an EMBL/GenBank/DDBJ whole genome shotgun (WGS) entry which is preliminary data.</text>
</comment>
<evidence type="ECO:0000313" key="2">
    <source>
        <dbReference type="EMBL" id="KPK63054.1"/>
    </source>
</evidence>
<dbReference type="STRING" id="1703779.AMJ83_08720"/>
<reference evidence="2 3" key="1">
    <citation type="journal article" date="2015" name="Microbiome">
        <title>Genomic resolution of linkages in carbon, nitrogen, and sulfur cycling among widespread estuary sediment bacteria.</title>
        <authorList>
            <person name="Baker B.J."/>
            <person name="Lazar C.S."/>
            <person name="Teske A.P."/>
            <person name="Dick G.J."/>
        </authorList>
    </citation>
    <scope>NUCLEOTIDE SEQUENCE [LARGE SCALE GENOMIC DNA]</scope>
    <source>
        <strain evidence="2">SM23_42</strain>
    </source>
</reference>
<dbReference type="Gene3D" id="3.10.180.10">
    <property type="entry name" value="2,3-Dihydroxybiphenyl 1,2-Dioxygenase, domain 1"/>
    <property type="match status" value="1"/>
</dbReference>
<dbReference type="PROSITE" id="PS51819">
    <property type="entry name" value="VOC"/>
    <property type="match status" value="1"/>
</dbReference>
<dbReference type="EMBL" id="LJUJ01000020">
    <property type="protein sequence ID" value="KPK63054.1"/>
    <property type="molecule type" value="Genomic_DNA"/>
</dbReference>
<name>A0A0S8FR87_UNCW3</name>
<dbReference type="InterPro" id="IPR029068">
    <property type="entry name" value="Glyas_Bleomycin-R_OHBP_Dase"/>
</dbReference>
<evidence type="ECO:0000259" key="1">
    <source>
        <dbReference type="PROSITE" id="PS51819"/>
    </source>
</evidence>
<dbReference type="InterPro" id="IPR037523">
    <property type="entry name" value="VOC_core"/>
</dbReference>
<dbReference type="Proteomes" id="UP000051373">
    <property type="component" value="Unassembled WGS sequence"/>
</dbReference>
<sequence length="150" mass="16816">MKVMYKHTNIIAQDWRALARFYEKAFDCVRVPPVRRLSGSWLEKGTGISAAKLSGVHLRLPGHGSKGPTLEIFQFAQNEARIQPTQANREGLAHIAFEVDDIEHAMSEVLRYGGKKVGNLVTHDVEGVGTLSFVYMADPEGNIIELQRWK</sequence>
<organism evidence="2 3">
    <name type="scientific">candidate division WOR_3 bacterium SM23_42</name>
    <dbReference type="NCBI Taxonomy" id="1703779"/>
    <lineage>
        <taxon>Bacteria</taxon>
        <taxon>Bacteria division WOR-3</taxon>
    </lineage>
</organism>
<feature type="domain" description="VOC" evidence="1">
    <location>
        <begin position="4"/>
        <end position="149"/>
    </location>
</feature>
<dbReference type="InterPro" id="IPR041581">
    <property type="entry name" value="Glyoxalase_6"/>
</dbReference>
<protein>
    <submittedName>
        <fullName evidence="2">Glyoxalase</fullName>
    </submittedName>
</protein>
<proteinExistence type="predicted"/>
<evidence type="ECO:0000313" key="3">
    <source>
        <dbReference type="Proteomes" id="UP000051373"/>
    </source>
</evidence>
<gene>
    <name evidence="2" type="ORF">AMJ83_08720</name>
</gene>
<accession>A0A0S8FR87</accession>
<dbReference type="Pfam" id="PF18029">
    <property type="entry name" value="Glyoxalase_6"/>
    <property type="match status" value="1"/>
</dbReference>